<accession>A0A8H3MAB3</accession>
<name>A0A8H3MAB3_9GLOM</name>
<dbReference type="AlphaFoldDB" id="A0A8H3MAB3"/>
<reference evidence="1" key="1">
    <citation type="submission" date="2019-10" db="EMBL/GenBank/DDBJ databases">
        <title>Conservation and host-specific expression of non-tandemly repeated heterogenous ribosome RNA gene in arbuscular mycorrhizal fungi.</title>
        <authorList>
            <person name="Maeda T."/>
            <person name="Kobayashi Y."/>
            <person name="Nakagawa T."/>
            <person name="Ezawa T."/>
            <person name="Yamaguchi K."/>
            <person name="Bino T."/>
            <person name="Nishimoto Y."/>
            <person name="Shigenobu S."/>
            <person name="Kawaguchi M."/>
        </authorList>
    </citation>
    <scope>NUCLEOTIDE SEQUENCE</scope>
    <source>
        <strain evidence="1">HR1</strain>
    </source>
</reference>
<dbReference type="Proteomes" id="UP000615446">
    <property type="component" value="Unassembled WGS sequence"/>
</dbReference>
<evidence type="ECO:0000313" key="2">
    <source>
        <dbReference type="Proteomes" id="UP000615446"/>
    </source>
</evidence>
<comment type="caution">
    <text evidence="1">The sequence shown here is derived from an EMBL/GenBank/DDBJ whole genome shotgun (WGS) entry which is preliminary data.</text>
</comment>
<gene>
    <name evidence="1" type="ORF">RCL2_002990400</name>
</gene>
<dbReference type="OrthoDB" id="2431558at2759"/>
<organism evidence="1 2">
    <name type="scientific">Rhizophagus clarus</name>
    <dbReference type="NCBI Taxonomy" id="94130"/>
    <lineage>
        <taxon>Eukaryota</taxon>
        <taxon>Fungi</taxon>
        <taxon>Fungi incertae sedis</taxon>
        <taxon>Mucoromycota</taxon>
        <taxon>Glomeromycotina</taxon>
        <taxon>Glomeromycetes</taxon>
        <taxon>Glomerales</taxon>
        <taxon>Glomeraceae</taxon>
        <taxon>Rhizophagus</taxon>
    </lineage>
</organism>
<evidence type="ECO:0000313" key="1">
    <source>
        <dbReference type="EMBL" id="GET03569.1"/>
    </source>
</evidence>
<protein>
    <submittedName>
        <fullName evidence="1">Uncharacterized protein</fullName>
    </submittedName>
</protein>
<dbReference type="EMBL" id="BLAL01000324">
    <property type="protein sequence ID" value="GET03569.1"/>
    <property type="molecule type" value="Genomic_DNA"/>
</dbReference>
<proteinExistence type="predicted"/>
<sequence length="312" mass="36558">MKIRIVKKIMENRHHLVYKPTDLKFSISDVSKPLNQHNHMHFFNDKLKIAKMLKVIFNRIVKMYSGMGMNLNLLTLYELHLFNELGLAISVPKEKYKCNNPFIYLKTLKQIGKEATSVILTANLWTNKKSYFLDLHKFTTDNNKLMLLVKMACIIESQLELTVLNDMIFIKTKSLIYSPFHTVICYILFEIGYSREARWLEYLSDKWGEFANFFIIGFLEAIYTNEEIALFKPITNTFAQRRSKLTLNKLSITKSIISKSNSNIIELVEDIYKEASNDSLNEDTTNVYSIMIDDNMPTNYKLKNVNYLTYVM</sequence>